<evidence type="ECO:0000313" key="6">
    <source>
        <dbReference type="Proteomes" id="UP000249577"/>
    </source>
</evidence>
<dbReference type="Pfam" id="PF00717">
    <property type="entry name" value="Peptidase_S24"/>
    <property type="match status" value="1"/>
</dbReference>
<evidence type="ECO:0000256" key="2">
    <source>
        <dbReference type="ARBA" id="ARBA00023125"/>
    </source>
</evidence>
<reference evidence="5 6" key="1">
    <citation type="submission" date="2017-08" db="EMBL/GenBank/DDBJ databases">
        <title>Infants hospitalized years apart are colonized by the same room-sourced microbial strains.</title>
        <authorList>
            <person name="Brooks B."/>
            <person name="Olm M.R."/>
            <person name="Firek B.A."/>
            <person name="Baker R."/>
            <person name="Thomas B.C."/>
            <person name="Morowitz M.J."/>
            <person name="Banfield J.F."/>
        </authorList>
    </citation>
    <scope>NUCLEOTIDE SEQUENCE [LARGE SCALE GENOMIC DNA]</scope>
    <source>
        <strain evidence="5">S2_005_003_R2_43</strain>
    </source>
</reference>
<dbReference type="Proteomes" id="UP000249577">
    <property type="component" value="Unassembled WGS sequence"/>
</dbReference>
<evidence type="ECO:0000313" key="5">
    <source>
        <dbReference type="EMBL" id="PZQ13656.1"/>
    </source>
</evidence>
<organism evidence="5 6">
    <name type="scientific">Ancylobacter novellus</name>
    <name type="common">Thiobacillus novellus</name>
    <dbReference type="NCBI Taxonomy" id="921"/>
    <lineage>
        <taxon>Bacteria</taxon>
        <taxon>Pseudomonadati</taxon>
        <taxon>Pseudomonadota</taxon>
        <taxon>Alphaproteobacteria</taxon>
        <taxon>Hyphomicrobiales</taxon>
        <taxon>Xanthobacteraceae</taxon>
        <taxon>Ancylobacter</taxon>
    </lineage>
</organism>
<dbReference type="InterPro" id="IPR036286">
    <property type="entry name" value="LexA/Signal_pep-like_sf"/>
</dbReference>
<gene>
    <name evidence="5" type="ORF">DI565_14030</name>
</gene>
<proteinExistence type="predicted"/>
<comment type="caution">
    <text evidence="5">The sequence shown here is derived from an EMBL/GenBank/DDBJ whole genome shotgun (WGS) entry which is preliminary data.</text>
</comment>
<dbReference type="Gene3D" id="2.10.109.10">
    <property type="entry name" value="Umud Fragment, subunit A"/>
    <property type="match status" value="1"/>
</dbReference>
<dbReference type="PANTHER" id="PTHR40661:SF1">
    <property type="entry name" value="HTH CRO_C1-TYPE DOMAIN-CONTAINING PROTEIN"/>
    <property type="match status" value="1"/>
</dbReference>
<dbReference type="AlphaFoldDB" id="A0A2W5K902"/>
<sequence length="248" mass="26899">MDDLRKRLKAAIDASAHTMATLSREAGKNHAYIQQFIERGVPRKLPEDVRVLLSARLGMPETELGGRKPIIASYDPAEFDREVAPFEPGVSSLVPYEGRTANAMPDIDVSAGAGPGGLPLPHQLPHQSGVVYAADAIRGEVILPDYLLGEYTRAKAGRVHVVRVRGDSMETTLSSGDRVFVDTTDVAIGQGGVFVILDPDGEVLIKRLRKLPEGRIEIVSDNPKQASDNYAAEEIRIVGRAVARLCRI</sequence>
<dbReference type="GO" id="GO:0003677">
    <property type="term" value="F:DNA binding"/>
    <property type="evidence" value="ECO:0007669"/>
    <property type="project" value="UniProtKB-KW"/>
</dbReference>
<feature type="domain" description="Peptidase S24/S26A/S26B/S26C" evidence="4">
    <location>
        <begin position="133"/>
        <end position="242"/>
    </location>
</feature>
<keyword evidence="3" id="KW-0804">Transcription</keyword>
<keyword evidence="1" id="KW-0805">Transcription regulation</keyword>
<evidence type="ECO:0000256" key="1">
    <source>
        <dbReference type="ARBA" id="ARBA00023015"/>
    </source>
</evidence>
<dbReference type="InterPro" id="IPR015927">
    <property type="entry name" value="Peptidase_S24_S26A/B/C"/>
</dbReference>
<dbReference type="SUPFAM" id="SSF51306">
    <property type="entry name" value="LexA/Signal peptidase"/>
    <property type="match status" value="1"/>
</dbReference>
<keyword evidence="2" id="KW-0238">DNA-binding</keyword>
<accession>A0A2W5K902</accession>
<evidence type="ECO:0000259" key="4">
    <source>
        <dbReference type="Pfam" id="PF00717"/>
    </source>
</evidence>
<dbReference type="CDD" id="cd06462">
    <property type="entry name" value="Peptidase_S24_S26"/>
    <property type="match status" value="1"/>
</dbReference>
<dbReference type="PANTHER" id="PTHR40661">
    <property type="match status" value="1"/>
</dbReference>
<evidence type="ECO:0000256" key="3">
    <source>
        <dbReference type="ARBA" id="ARBA00023163"/>
    </source>
</evidence>
<name>A0A2W5K902_ANCNO</name>
<dbReference type="EMBL" id="QFPN01000007">
    <property type="protein sequence ID" value="PZQ13656.1"/>
    <property type="molecule type" value="Genomic_DNA"/>
</dbReference>
<protein>
    <recommendedName>
        <fullName evidence="4">Peptidase S24/S26A/S26B/S26C domain-containing protein</fullName>
    </recommendedName>
</protein>